<evidence type="ECO:0000313" key="2">
    <source>
        <dbReference type="Proteomes" id="UP000571817"/>
    </source>
</evidence>
<name>A0A853D7F2_9MICO</name>
<dbReference type="AlphaFoldDB" id="A0A853D7F2"/>
<dbReference type="Pfam" id="PF13376">
    <property type="entry name" value="OmdA"/>
    <property type="match status" value="1"/>
</dbReference>
<proteinExistence type="predicted"/>
<dbReference type="Proteomes" id="UP000571817">
    <property type="component" value="Unassembled WGS sequence"/>
</dbReference>
<sequence length="190" mass="21428">MALERPLVRLRNHAEALRWFTEHQHDTDAVFIAIGKKGGSVPTPTYDELVELALMHGWIDGQAGRLDDDCYRLAFSPRRARSPWSQINRRKAEALMAAGRMTATGLAAVEAARANGRWDAAYAGQSDFELPDDFLEALAANPRAEAFFATLNRTNHFAVYYRINDAKRPETRARRIAAFVEQFERGEAIH</sequence>
<comment type="caution">
    <text evidence="1">The sequence shown here is derived from an EMBL/GenBank/DDBJ whole genome shotgun (WGS) entry which is preliminary data.</text>
</comment>
<evidence type="ECO:0000313" key="1">
    <source>
        <dbReference type="EMBL" id="NYJ73316.1"/>
    </source>
</evidence>
<dbReference type="RefSeq" id="WP_179478499.1">
    <property type="nucleotide sequence ID" value="NZ_JACCFW010000001.1"/>
</dbReference>
<protein>
    <submittedName>
        <fullName evidence="1">Uncharacterized protein YdeI (YjbR/CyaY-like superfamily)</fullName>
    </submittedName>
</protein>
<gene>
    <name evidence="1" type="ORF">HNR15_000279</name>
</gene>
<organism evidence="1 2">
    <name type="scientific">Allobranchiibius huperziae</name>
    <dbReference type="NCBI Taxonomy" id="1874116"/>
    <lineage>
        <taxon>Bacteria</taxon>
        <taxon>Bacillati</taxon>
        <taxon>Actinomycetota</taxon>
        <taxon>Actinomycetes</taxon>
        <taxon>Micrococcales</taxon>
        <taxon>Dermacoccaceae</taxon>
        <taxon>Allobranchiibius</taxon>
    </lineage>
</organism>
<reference evidence="1 2" key="1">
    <citation type="submission" date="2020-07" db="EMBL/GenBank/DDBJ databases">
        <title>Sequencing the genomes of 1000 actinobacteria strains.</title>
        <authorList>
            <person name="Klenk H.-P."/>
        </authorList>
    </citation>
    <scope>NUCLEOTIDE SEQUENCE [LARGE SCALE GENOMIC DNA]</scope>
    <source>
        <strain evidence="1 2">DSM 29531</strain>
    </source>
</reference>
<keyword evidence="2" id="KW-1185">Reference proteome</keyword>
<dbReference type="EMBL" id="JACCFW010000001">
    <property type="protein sequence ID" value="NYJ73316.1"/>
    <property type="molecule type" value="Genomic_DNA"/>
</dbReference>
<accession>A0A853D7F2</accession>